<name>A0A0G1QBK6_9BACT</name>
<evidence type="ECO:0000313" key="2">
    <source>
        <dbReference type="EMBL" id="KKU15088.1"/>
    </source>
</evidence>
<organism evidence="2 3">
    <name type="scientific">Candidatus Jorgensenbacteria bacterium GW2011_GWA2_45_9</name>
    <dbReference type="NCBI Taxonomy" id="1618663"/>
    <lineage>
        <taxon>Bacteria</taxon>
        <taxon>Candidatus Joergenseniibacteriota</taxon>
    </lineage>
</organism>
<dbReference type="SUPFAM" id="SSF56752">
    <property type="entry name" value="D-aminoacid aminotransferase-like PLP-dependent enzymes"/>
    <property type="match status" value="1"/>
</dbReference>
<dbReference type="InterPro" id="IPR043132">
    <property type="entry name" value="BCAT-like_C"/>
</dbReference>
<dbReference type="GO" id="GO:0008483">
    <property type="term" value="F:transaminase activity"/>
    <property type="evidence" value="ECO:0007669"/>
    <property type="project" value="UniProtKB-KW"/>
</dbReference>
<keyword evidence="2" id="KW-0032">Aminotransferase</keyword>
<gene>
    <name evidence="2" type="ORF">UX22_C0012G0007</name>
</gene>
<dbReference type="PANTHER" id="PTHR42743">
    <property type="entry name" value="AMINO-ACID AMINOTRANSFERASE"/>
    <property type="match status" value="1"/>
</dbReference>
<dbReference type="InterPro" id="IPR050571">
    <property type="entry name" value="Class-IV_PLP-Dep_Aminotrnsfr"/>
</dbReference>
<dbReference type="PANTHER" id="PTHR42743:SF11">
    <property type="entry name" value="AMINODEOXYCHORISMATE LYASE"/>
    <property type="match status" value="1"/>
</dbReference>
<dbReference type="InterPro" id="IPR043131">
    <property type="entry name" value="BCAT-like_N"/>
</dbReference>
<dbReference type="InterPro" id="IPR001544">
    <property type="entry name" value="Aminotrans_IV"/>
</dbReference>
<comment type="caution">
    <text evidence="2">The sequence shown here is derived from an EMBL/GenBank/DDBJ whole genome shotgun (WGS) entry which is preliminary data.</text>
</comment>
<proteinExistence type="inferred from homology"/>
<reference evidence="2 3" key="1">
    <citation type="journal article" date="2015" name="Nature">
        <title>rRNA introns, odd ribosomes, and small enigmatic genomes across a large radiation of phyla.</title>
        <authorList>
            <person name="Brown C.T."/>
            <person name="Hug L.A."/>
            <person name="Thomas B.C."/>
            <person name="Sharon I."/>
            <person name="Castelle C.J."/>
            <person name="Singh A."/>
            <person name="Wilkins M.J."/>
            <person name="Williams K.H."/>
            <person name="Banfield J.F."/>
        </authorList>
    </citation>
    <scope>NUCLEOTIDE SEQUENCE [LARGE SCALE GENOMIC DNA]</scope>
</reference>
<dbReference type="Gene3D" id="3.30.470.10">
    <property type="match status" value="1"/>
</dbReference>
<dbReference type="Gene3D" id="3.20.10.10">
    <property type="entry name" value="D-amino Acid Aminotransferase, subunit A, domain 2"/>
    <property type="match status" value="1"/>
</dbReference>
<comment type="similarity">
    <text evidence="1">Belongs to the class-IV pyridoxal-phosphate-dependent aminotransferase family.</text>
</comment>
<keyword evidence="2" id="KW-0808">Transferase</keyword>
<dbReference type="GO" id="GO:0005829">
    <property type="term" value="C:cytosol"/>
    <property type="evidence" value="ECO:0007669"/>
    <property type="project" value="TreeGrafter"/>
</dbReference>
<dbReference type="InterPro" id="IPR036038">
    <property type="entry name" value="Aminotransferase-like"/>
</dbReference>
<accession>A0A0G1QBK6</accession>
<protein>
    <submittedName>
        <fullName evidence="2">Aminotransferase class IV</fullName>
    </submittedName>
</protein>
<dbReference type="EMBL" id="LCLJ01000012">
    <property type="protein sequence ID" value="KKU15088.1"/>
    <property type="molecule type" value="Genomic_DNA"/>
</dbReference>
<evidence type="ECO:0000256" key="1">
    <source>
        <dbReference type="ARBA" id="ARBA00009320"/>
    </source>
</evidence>
<dbReference type="Pfam" id="PF01063">
    <property type="entry name" value="Aminotran_4"/>
    <property type="match status" value="1"/>
</dbReference>
<sequence length="284" mass="32262">MTKKYSYLNGKVVLTEKAKISIHDLGVMRGFGVFDSLRSYDGVPFLLDAHISHFHESARLIGLKPPVGKDEIAGIIKNLVKKNGNPDAAVRMVLTGGESDDTVTYNIETPTFFVTVEKIQTYPPEVYKKGVKIISVENERRIPNAKTTDYILMFSLQKLKREKNAFEIIYFSRGRVLEGSTFNFFIFKGNKLITPRDGVFKGETRNFTLSFAREMFKVEEREALIRELKTADEAFLTSTKREIMPVVKIDSLKIGNGKVGENTKRLMAVFRECVDEFVARNRGL</sequence>
<dbReference type="Proteomes" id="UP000034727">
    <property type="component" value="Unassembled WGS sequence"/>
</dbReference>
<dbReference type="GO" id="GO:0046394">
    <property type="term" value="P:carboxylic acid biosynthetic process"/>
    <property type="evidence" value="ECO:0007669"/>
    <property type="project" value="UniProtKB-ARBA"/>
</dbReference>
<dbReference type="AlphaFoldDB" id="A0A0G1QBK6"/>
<evidence type="ECO:0000313" key="3">
    <source>
        <dbReference type="Proteomes" id="UP000034727"/>
    </source>
</evidence>